<keyword evidence="2" id="KW-1185">Reference proteome</keyword>
<evidence type="ECO:0000313" key="1">
    <source>
        <dbReference type="EMBL" id="RKU49711.1"/>
    </source>
</evidence>
<dbReference type="EMBL" id="QVQW01000001">
    <property type="protein sequence ID" value="RKU49711.1"/>
    <property type="molecule type" value="Genomic_DNA"/>
</dbReference>
<evidence type="ECO:0000313" key="2">
    <source>
        <dbReference type="Proteomes" id="UP000275385"/>
    </source>
</evidence>
<protein>
    <submittedName>
        <fullName evidence="1">Uncharacterized protein</fullName>
    </submittedName>
</protein>
<gene>
    <name evidence="1" type="ORF">DL546_009873</name>
</gene>
<name>A0A420YPD6_9PEZI</name>
<reference evidence="1 2" key="1">
    <citation type="submission" date="2018-08" db="EMBL/GenBank/DDBJ databases">
        <title>Draft genome of the lignicolous fungus Coniochaeta pulveracea.</title>
        <authorList>
            <person name="Borstlap C.J."/>
            <person name="De Witt R.N."/>
            <person name="Botha A."/>
            <person name="Volschenk H."/>
        </authorList>
    </citation>
    <scope>NUCLEOTIDE SEQUENCE [LARGE SCALE GENOMIC DNA]</scope>
    <source>
        <strain evidence="1 2">CAB683</strain>
    </source>
</reference>
<comment type="caution">
    <text evidence="1">The sequence shown here is derived from an EMBL/GenBank/DDBJ whole genome shotgun (WGS) entry which is preliminary data.</text>
</comment>
<proteinExistence type="predicted"/>
<dbReference type="AlphaFoldDB" id="A0A420YPD6"/>
<dbReference type="Proteomes" id="UP000275385">
    <property type="component" value="Unassembled WGS sequence"/>
</dbReference>
<organism evidence="1 2">
    <name type="scientific">Coniochaeta pulveracea</name>
    <dbReference type="NCBI Taxonomy" id="177199"/>
    <lineage>
        <taxon>Eukaryota</taxon>
        <taxon>Fungi</taxon>
        <taxon>Dikarya</taxon>
        <taxon>Ascomycota</taxon>
        <taxon>Pezizomycotina</taxon>
        <taxon>Sordariomycetes</taxon>
        <taxon>Sordariomycetidae</taxon>
        <taxon>Coniochaetales</taxon>
        <taxon>Coniochaetaceae</taxon>
        <taxon>Coniochaeta</taxon>
    </lineage>
</organism>
<accession>A0A420YPD6</accession>
<dbReference type="OrthoDB" id="5367448at2759"/>
<sequence>MSFSKASKAVLKPTRFRSMFIRVKPTPRQLSERRAVLRTLQKYGNIEVFQPLIEPGSFLSVATETSTADHLISNSPLRFDLVSPPASAPRDVYALPESSSNTSDSFILHIFPSTSQHRLQITKSPLYGPWPEEDPAYGSTKSFATSTLEKLVPVDIAAQGMADWERGGQLLKASDRPRPQMKEELLAEITEERKARRAEKEKDQKMIAAGGLLAKFQACSENDGR</sequence>